<evidence type="ECO:0000313" key="3">
    <source>
        <dbReference type="Proteomes" id="UP000198752"/>
    </source>
</evidence>
<dbReference type="EMBL" id="FOOY01000011">
    <property type="protein sequence ID" value="SFG48028.1"/>
    <property type="molecule type" value="Genomic_DNA"/>
</dbReference>
<accession>A0A1I2S5F8</accession>
<proteinExistence type="predicted"/>
<dbReference type="Proteomes" id="UP000198752">
    <property type="component" value="Unassembled WGS sequence"/>
</dbReference>
<dbReference type="RefSeq" id="WP_218143235.1">
    <property type="nucleotide sequence ID" value="NZ_FOOY01000011.1"/>
</dbReference>
<protein>
    <recommendedName>
        <fullName evidence="4">DUF2500 domain-containing protein</fullName>
    </recommendedName>
</protein>
<reference evidence="3" key="1">
    <citation type="submission" date="2016-10" db="EMBL/GenBank/DDBJ databases">
        <authorList>
            <person name="Varghese N."/>
            <person name="Submissions S."/>
        </authorList>
    </citation>
    <scope>NUCLEOTIDE SEQUENCE [LARGE SCALE GENOMIC DNA]</scope>
    <source>
        <strain evidence="3">ATCC 700379</strain>
    </source>
</reference>
<dbReference type="InterPro" id="IPR019635">
    <property type="entry name" value="DUF2500"/>
</dbReference>
<dbReference type="Pfam" id="PF10694">
    <property type="entry name" value="DUF2500"/>
    <property type="match status" value="1"/>
</dbReference>
<name>A0A1I2S5F8_9BACL</name>
<keyword evidence="3" id="KW-1185">Reference proteome</keyword>
<evidence type="ECO:0000256" key="1">
    <source>
        <dbReference type="SAM" id="Phobius"/>
    </source>
</evidence>
<evidence type="ECO:0008006" key="4">
    <source>
        <dbReference type="Google" id="ProtNLM"/>
    </source>
</evidence>
<dbReference type="AlphaFoldDB" id="A0A1I2S5F8"/>
<organism evidence="2 3">
    <name type="scientific">Sporolactobacillus nakayamae</name>
    <dbReference type="NCBI Taxonomy" id="269670"/>
    <lineage>
        <taxon>Bacteria</taxon>
        <taxon>Bacillati</taxon>
        <taxon>Bacillota</taxon>
        <taxon>Bacilli</taxon>
        <taxon>Bacillales</taxon>
        <taxon>Sporolactobacillaceae</taxon>
        <taxon>Sporolactobacillus</taxon>
    </lineage>
</organism>
<keyword evidence="1" id="KW-0812">Transmembrane</keyword>
<keyword evidence="1" id="KW-0472">Membrane</keyword>
<sequence>MSSDSFNAGFQGMQILVYIGFFVVITVIVASAIKRMATWSSNQQKPRLRVHALVVGKRTQTSGGNQTMVSTHYYATFEVESGDRIEFRLHGSDYGYLVEGDRGMLDFQGTIFQGFTRESKKADVQNHD</sequence>
<keyword evidence="1" id="KW-1133">Transmembrane helix</keyword>
<gene>
    <name evidence="2" type="ORF">SAMN02982927_01839</name>
</gene>
<dbReference type="STRING" id="269670.SAMN02982927_01839"/>
<evidence type="ECO:0000313" key="2">
    <source>
        <dbReference type="EMBL" id="SFG48028.1"/>
    </source>
</evidence>
<dbReference type="Gene3D" id="2.40.50.660">
    <property type="match status" value="1"/>
</dbReference>
<feature type="transmembrane region" description="Helical" evidence="1">
    <location>
        <begin position="15"/>
        <end position="33"/>
    </location>
</feature>